<keyword evidence="2" id="KW-1185">Reference proteome</keyword>
<comment type="caution">
    <text evidence="1">The sequence shown here is derived from an EMBL/GenBank/DDBJ whole genome shotgun (WGS) entry which is preliminary data.</text>
</comment>
<reference evidence="1 2" key="1">
    <citation type="submission" date="2014-02" db="EMBL/GenBank/DDBJ databases">
        <title>The genome sequence of Colletotrichum fioriniae PJ7.</title>
        <authorList>
            <person name="Baroncelli R."/>
            <person name="Thon M.R."/>
        </authorList>
    </citation>
    <scope>NUCLEOTIDE SEQUENCE [LARGE SCALE GENOMIC DNA]</scope>
    <source>
        <strain evidence="1 2">PJ7</strain>
    </source>
</reference>
<sequence length="348" mass="38882">MCLNKRKFVPPTRGVIGEEWGGASGRGRPRLLLLLLPAGPEDEMVRSTYKGDNGRKREVDFLPYQINVYGYAALDPFQGTMDARRHVYPEPRRQDAPLLPHRFYFQVARLVGSNFQPVDAMDYEESAWIPWRTSSPASWLPPFITSPSFLTARRARNQSRNKGLLDVTGTSAEPSLPLPLISYSLAVTDASQPQRGKPPSGVEHGESLACAYGVPAWARHGVISSSRKDWGNALRIRRMTFVVGDRTFLYSEYVTRQTKAHNQYRTSIPTSTQQDLVLSPRASLFTTSGYAAAAMYCAEARDVLEPISNNNPGPVYGKQVPSMSWVVYTGLDTFGRLKMPQGSKKWSF</sequence>
<gene>
    <name evidence="1" type="ORF">CFIO01_13088</name>
</gene>
<dbReference type="AlphaFoldDB" id="A0A010QBC1"/>
<protein>
    <submittedName>
        <fullName evidence="1">Uncharacterized protein</fullName>
    </submittedName>
</protein>
<dbReference type="KEGG" id="cfj:CFIO01_13088"/>
<name>A0A010QBC1_9PEZI</name>
<proteinExistence type="predicted"/>
<accession>A0A010QBC1</accession>
<evidence type="ECO:0000313" key="2">
    <source>
        <dbReference type="Proteomes" id="UP000020467"/>
    </source>
</evidence>
<evidence type="ECO:0000313" key="1">
    <source>
        <dbReference type="EMBL" id="EXF77162.1"/>
    </source>
</evidence>
<organism evidence="1 2">
    <name type="scientific">Colletotrichum fioriniae PJ7</name>
    <dbReference type="NCBI Taxonomy" id="1445577"/>
    <lineage>
        <taxon>Eukaryota</taxon>
        <taxon>Fungi</taxon>
        <taxon>Dikarya</taxon>
        <taxon>Ascomycota</taxon>
        <taxon>Pezizomycotina</taxon>
        <taxon>Sordariomycetes</taxon>
        <taxon>Hypocreomycetidae</taxon>
        <taxon>Glomerellales</taxon>
        <taxon>Glomerellaceae</taxon>
        <taxon>Colletotrichum</taxon>
        <taxon>Colletotrichum acutatum species complex</taxon>
    </lineage>
</organism>
<dbReference type="OrthoDB" id="10444835at2759"/>
<dbReference type="EMBL" id="JARH01000757">
    <property type="protein sequence ID" value="EXF77162.1"/>
    <property type="molecule type" value="Genomic_DNA"/>
</dbReference>
<dbReference type="HOGENOM" id="CLU_796953_0_0_1"/>
<dbReference type="Proteomes" id="UP000020467">
    <property type="component" value="Unassembled WGS sequence"/>
</dbReference>